<evidence type="ECO:0000256" key="5">
    <source>
        <dbReference type="ARBA" id="ARBA00022741"/>
    </source>
</evidence>
<name>A0A0D9XIC6_9ORYZ</name>
<keyword evidence="4" id="KW-0677">Repeat</keyword>
<dbReference type="InterPro" id="IPR058922">
    <property type="entry name" value="WHD_DRP"/>
</dbReference>
<dbReference type="PANTHER" id="PTHR23155">
    <property type="entry name" value="DISEASE RESISTANCE PROTEIN RP"/>
    <property type="match status" value="1"/>
</dbReference>
<evidence type="ECO:0000256" key="2">
    <source>
        <dbReference type="ARBA" id="ARBA00022614"/>
    </source>
</evidence>
<sequence length="1099" mass="124257">MELITGAIGNLLPKLAILVISNEYKLRREVRCEVRFLKAELESMQALLEKVSGEPMFQPDKQVRLWVSNVREMSYDIEDIVDAFVCSINTRQFLGKFGIMKRVITTSINMILSADKVHYRVARNIKVIHKLVQEVAERRDRYNVDVAKSNMATTDPRLLAIYEDVTKLVGLDGPIKDLTSLLLDETGKSQQQLQVISIVGVGGLGKTTLANVTYHKLRHQFQCYAFISISSKHTNLKRILISIIRQFMKQDCINRETWDEMELINIIREFIVDKRYLVVLDDVWDASTWAYISCALNENNCSSRIITTTRIIGVAEASCRNVDGTIYKLKPLSCDDSRKLFYRRIFHCEDGCPAELKEVSGKILKKCGGLPLAIITTASLLASKGRRIDEWYSVHTSIGTGLETNPSVENMRRILSISYYDLPLHLRACLLYISIFPAGYIISRNQLILRWISEEFINKHLHEGSLYEQGEKYLCELINRSLIEPESFDTHGRVQTCRVHDIVLDFITLLAAEENFVTMLDDHQQSTLPNKVRRLCLQNCKEEHTRLQLEKMSLSHVRSLIAFHCTSNLMPPLSRCNVLRVLDLESCRDLENRYIKDIGKLVHLRYIGLKDTKITNLPKEVGELHCLQTLDLTRTSISKLPSSIVELKQLMHLYVDMNVRLPNGIGRMISLQELSEVEISLCPSIAEELCNLKELRVLRLSVEGIWDKSYEKPLIDSLQKLNKIQLVSIFVPSCSFDFILQLGYMPSSLRHFFSSTYAISKLPKWINSSMLSSLSTLDIVLETLHQDDMEILGAFPSLRFLRLEVYGATKQTRLVITGNDSTFCDLMEFWIASPAMTIVFCEGAMHKLKNLEIVFSVRKTREAFGNFDFGLENLSGSLSYMTIRLNCKGSHVSEVREAYDAVWCASSLSYNQRCKVEVIRHFEDEMVLDSGENSELHELVDVNNVEILKHKVEVTKIGPWGGNGGSFRDIKVPPRHLDSLMICSGSVIDALGFSYKDADGKQHTTPSWGGLGGISRTIKLGESEVVTEVSGTIGLFHGLPNVITSLSIVTNVRCYGPFGNAMGTPFATPMLGSNNSIVGFYGRSGSYVDAIGVYVCSQF</sequence>
<evidence type="ECO:0000256" key="1">
    <source>
        <dbReference type="ARBA" id="ARBA00008894"/>
    </source>
</evidence>
<dbReference type="SMART" id="SM00915">
    <property type="entry name" value="Jacalin"/>
    <property type="match status" value="1"/>
</dbReference>
<proteinExistence type="inferred from homology"/>
<dbReference type="AlphaFoldDB" id="A0A0D9XIC6"/>
<dbReference type="InterPro" id="IPR036404">
    <property type="entry name" value="Jacalin-like_lectin_dom_sf"/>
</dbReference>
<dbReference type="Pfam" id="PF23598">
    <property type="entry name" value="LRR_14"/>
    <property type="match status" value="1"/>
</dbReference>
<evidence type="ECO:0000256" key="4">
    <source>
        <dbReference type="ARBA" id="ARBA00022737"/>
    </source>
</evidence>
<dbReference type="Proteomes" id="UP000032180">
    <property type="component" value="Chromosome 10"/>
</dbReference>
<evidence type="ECO:0000313" key="10">
    <source>
        <dbReference type="EnsemblPlants" id="LPERR10G03390.1"/>
    </source>
</evidence>
<dbReference type="InterPro" id="IPR042197">
    <property type="entry name" value="Apaf_helical"/>
</dbReference>
<dbReference type="Gene3D" id="2.100.10.30">
    <property type="entry name" value="Jacalin-like lectin domain"/>
    <property type="match status" value="1"/>
</dbReference>
<feature type="domain" description="Jacalin-type lectin" evidence="9">
    <location>
        <begin position="954"/>
        <end position="1097"/>
    </location>
</feature>
<feature type="coiled-coil region" evidence="8">
    <location>
        <begin position="27"/>
        <end position="54"/>
    </location>
</feature>
<dbReference type="InterPro" id="IPR002182">
    <property type="entry name" value="NB-ARC"/>
</dbReference>
<dbReference type="Pfam" id="PF23559">
    <property type="entry name" value="WHD_DRP"/>
    <property type="match status" value="1"/>
</dbReference>
<dbReference type="InterPro" id="IPR032675">
    <property type="entry name" value="LRR_dom_sf"/>
</dbReference>
<dbReference type="Gene3D" id="3.80.10.10">
    <property type="entry name" value="Ribonuclease Inhibitor"/>
    <property type="match status" value="1"/>
</dbReference>
<dbReference type="Gene3D" id="1.10.10.10">
    <property type="entry name" value="Winged helix-like DNA-binding domain superfamily/Winged helix DNA-binding domain"/>
    <property type="match status" value="1"/>
</dbReference>
<keyword evidence="5" id="KW-0547">Nucleotide-binding</keyword>
<dbReference type="InterPro" id="IPR001229">
    <property type="entry name" value="Jacalin-like_lectin_dom"/>
</dbReference>
<dbReference type="InterPro" id="IPR038005">
    <property type="entry name" value="RX-like_CC"/>
</dbReference>
<dbReference type="InterPro" id="IPR041118">
    <property type="entry name" value="Rx_N"/>
</dbReference>
<dbReference type="STRING" id="77586.A0A0D9XIC6"/>
<dbReference type="Gene3D" id="3.40.50.300">
    <property type="entry name" value="P-loop containing nucleotide triphosphate hydrolases"/>
    <property type="match status" value="1"/>
</dbReference>
<dbReference type="InterPro" id="IPR033734">
    <property type="entry name" value="Jacalin-like_lectin_dom_plant"/>
</dbReference>
<comment type="similarity">
    <text evidence="1">Belongs to the disease resistance NB-LRR family.</text>
</comment>
<dbReference type="GO" id="GO:0030246">
    <property type="term" value="F:carbohydrate binding"/>
    <property type="evidence" value="ECO:0007669"/>
    <property type="project" value="UniProtKB-KW"/>
</dbReference>
<evidence type="ECO:0000256" key="6">
    <source>
        <dbReference type="ARBA" id="ARBA00022821"/>
    </source>
</evidence>
<keyword evidence="3" id="KW-0430">Lectin</keyword>
<dbReference type="Gramene" id="LPERR10G03390.1">
    <property type="protein sequence ID" value="LPERR10G03390.1"/>
    <property type="gene ID" value="LPERR10G03390"/>
</dbReference>
<dbReference type="Pfam" id="PF18052">
    <property type="entry name" value="Rx_N"/>
    <property type="match status" value="1"/>
</dbReference>
<keyword evidence="2" id="KW-0433">Leucine-rich repeat</keyword>
<evidence type="ECO:0000256" key="7">
    <source>
        <dbReference type="ARBA" id="ARBA00023054"/>
    </source>
</evidence>
<dbReference type="HOGENOM" id="CLU_000837_25_0_1"/>
<dbReference type="GO" id="GO:0043531">
    <property type="term" value="F:ADP binding"/>
    <property type="evidence" value="ECO:0007669"/>
    <property type="project" value="InterPro"/>
</dbReference>
<keyword evidence="11" id="KW-1185">Reference proteome</keyword>
<evidence type="ECO:0000313" key="11">
    <source>
        <dbReference type="Proteomes" id="UP000032180"/>
    </source>
</evidence>
<dbReference type="Pfam" id="PF01419">
    <property type="entry name" value="Jacalin"/>
    <property type="match status" value="1"/>
</dbReference>
<dbReference type="PRINTS" id="PR00364">
    <property type="entry name" value="DISEASERSIST"/>
</dbReference>
<dbReference type="GO" id="GO:0042742">
    <property type="term" value="P:defense response to bacterium"/>
    <property type="evidence" value="ECO:0007669"/>
    <property type="project" value="UniProtKB-ARBA"/>
</dbReference>
<dbReference type="InterPro" id="IPR027417">
    <property type="entry name" value="P-loop_NTPase"/>
</dbReference>
<protein>
    <recommendedName>
        <fullName evidence="9">Jacalin-type lectin domain-containing protein</fullName>
    </recommendedName>
</protein>
<dbReference type="CDD" id="cd14798">
    <property type="entry name" value="RX-CC_like"/>
    <property type="match status" value="1"/>
</dbReference>
<dbReference type="InterPro" id="IPR055414">
    <property type="entry name" value="LRR_R13L4/SHOC2-like"/>
</dbReference>
<dbReference type="Pfam" id="PF00931">
    <property type="entry name" value="NB-ARC"/>
    <property type="match status" value="1"/>
</dbReference>
<dbReference type="GO" id="GO:0002758">
    <property type="term" value="P:innate immune response-activating signaling pathway"/>
    <property type="evidence" value="ECO:0007669"/>
    <property type="project" value="UniProtKB-ARBA"/>
</dbReference>
<reference evidence="10 11" key="1">
    <citation type="submission" date="2012-08" db="EMBL/GenBank/DDBJ databases">
        <title>Oryza genome evolution.</title>
        <authorList>
            <person name="Wing R.A."/>
        </authorList>
    </citation>
    <scope>NUCLEOTIDE SEQUENCE</scope>
</reference>
<evidence type="ECO:0000256" key="3">
    <source>
        <dbReference type="ARBA" id="ARBA00022734"/>
    </source>
</evidence>
<dbReference type="SUPFAM" id="SSF52540">
    <property type="entry name" value="P-loop containing nucleoside triphosphate hydrolases"/>
    <property type="match status" value="1"/>
</dbReference>
<dbReference type="Gene3D" id="1.20.5.4130">
    <property type="match status" value="1"/>
</dbReference>
<dbReference type="InterPro" id="IPR044974">
    <property type="entry name" value="Disease_R_plants"/>
</dbReference>
<dbReference type="SUPFAM" id="SSF52058">
    <property type="entry name" value="L domain-like"/>
    <property type="match status" value="1"/>
</dbReference>
<dbReference type="FunFam" id="1.10.10.10:FF:000322">
    <property type="entry name" value="Probable disease resistance protein At1g63360"/>
    <property type="match status" value="1"/>
</dbReference>
<dbReference type="Gene3D" id="1.10.8.430">
    <property type="entry name" value="Helical domain of apoptotic protease-activating factors"/>
    <property type="match status" value="1"/>
</dbReference>
<dbReference type="SUPFAM" id="SSF51101">
    <property type="entry name" value="Mannose-binding lectins"/>
    <property type="match status" value="1"/>
</dbReference>
<organism evidence="10 11">
    <name type="scientific">Leersia perrieri</name>
    <dbReference type="NCBI Taxonomy" id="77586"/>
    <lineage>
        <taxon>Eukaryota</taxon>
        <taxon>Viridiplantae</taxon>
        <taxon>Streptophyta</taxon>
        <taxon>Embryophyta</taxon>
        <taxon>Tracheophyta</taxon>
        <taxon>Spermatophyta</taxon>
        <taxon>Magnoliopsida</taxon>
        <taxon>Liliopsida</taxon>
        <taxon>Poales</taxon>
        <taxon>Poaceae</taxon>
        <taxon>BOP clade</taxon>
        <taxon>Oryzoideae</taxon>
        <taxon>Oryzeae</taxon>
        <taxon>Oryzinae</taxon>
        <taxon>Leersia</taxon>
    </lineage>
</organism>
<keyword evidence="7 8" id="KW-0175">Coiled coil</keyword>
<evidence type="ECO:0000259" key="9">
    <source>
        <dbReference type="PROSITE" id="PS51752"/>
    </source>
</evidence>
<reference evidence="11" key="2">
    <citation type="submission" date="2013-12" db="EMBL/GenBank/DDBJ databases">
        <authorList>
            <person name="Yu Y."/>
            <person name="Lee S."/>
            <person name="de Baynast K."/>
            <person name="Wissotski M."/>
            <person name="Liu L."/>
            <person name="Talag J."/>
            <person name="Goicoechea J."/>
            <person name="Angelova A."/>
            <person name="Jetty R."/>
            <person name="Kudrna D."/>
            <person name="Golser W."/>
            <person name="Rivera L."/>
            <person name="Zhang J."/>
            <person name="Wing R."/>
        </authorList>
    </citation>
    <scope>NUCLEOTIDE SEQUENCE</scope>
</reference>
<accession>A0A0D9XIC6</accession>
<reference evidence="10" key="3">
    <citation type="submission" date="2015-04" db="UniProtKB">
        <authorList>
            <consortium name="EnsemblPlants"/>
        </authorList>
    </citation>
    <scope>IDENTIFICATION</scope>
</reference>
<dbReference type="EnsemblPlants" id="LPERR10G03390.1">
    <property type="protein sequence ID" value="LPERR10G03390.1"/>
    <property type="gene ID" value="LPERR10G03390"/>
</dbReference>
<dbReference type="eggNOG" id="KOG4658">
    <property type="taxonomic scope" value="Eukaryota"/>
</dbReference>
<dbReference type="GO" id="GO:0009626">
    <property type="term" value="P:plant-type hypersensitive response"/>
    <property type="evidence" value="ECO:0007669"/>
    <property type="project" value="UniProtKB-ARBA"/>
</dbReference>
<keyword evidence="6" id="KW-0611">Plant defense</keyword>
<dbReference type="PANTHER" id="PTHR23155:SF1228">
    <property type="entry name" value="NB-ARC DOMAIN CONTAINING PROTEIN, EXPRESSED"/>
    <property type="match status" value="1"/>
</dbReference>
<dbReference type="CDD" id="cd09612">
    <property type="entry name" value="Jacalin"/>
    <property type="match status" value="1"/>
</dbReference>
<evidence type="ECO:0000256" key="8">
    <source>
        <dbReference type="SAM" id="Coils"/>
    </source>
</evidence>
<dbReference type="PROSITE" id="PS51752">
    <property type="entry name" value="JACALIN_LECTIN"/>
    <property type="match status" value="1"/>
</dbReference>
<dbReference type="InterPro" id="IPR036388">
    <property type="entry name" value="WH-like_DNA-bd_sf"/>
</dbReference>